<evidence type="ECO:0000256" key="1">
    <source>
        <dbReference type="ARBA" id="ARBA00022737"/>
    </source>
</evidence>
<evidence type="ECO:0000313" key="3">
    <source>
        <dbReference type="EMBL" id="MBC3943061.1"/>
    </source>
</evidence>
<accession>A0ABR7ARI8</accession>
<dbReference type="RefSeq" id="WP_187504674.1">
    <property type="nucleotide sequence ID" value="NZ_CP162536.1"/>
</dbReference>
<comment type="caution">
    <text evidence="3">The sequence shown here is derived from an EMBL/GenBank/DDBJ whole genome shotgun (WGS) entry which is preliminary data.</text>
</comment>
<sequence length="683" mass="70753">MPDARYPMLRRRKRRRPLSRGLTLPAAISGERARLLAICVLCLVIVGIGVALAMRPPRPDARRLLAVSLTTLEDGNYSAARSNAQAAIKAAPKWAIAHAVLARAYLELGDGLAAEAEIARAIDAGVPAARLHQLEAHARLLQGDPDGAIDEVAAARPRYADYGDRIHARALASQGDGVGARAILQSVLGRSPRDAAAWTDLGRIRLTAGDVGGASVAATRAVALAPREPAALTLQGEVIRSRYGLIAALPWFEAALRQDAYYHPALIEYAATLGDAGRNAEMLAATRSALLARPGSPQALYLQAVLAARAGRIDLARSLLRRTGGGIGGLPGTLLLSGSLDYTQGKFEQAATAWRQLVAIQPLNIVARRLLGAALLRLGDRRGALDTLRPIGLRSDADSYSLTLIARAFEVAGDRAMAARFLDRAAAGPIAPASVFATDDAIGALMASADASAGDPTYVLGVIRAQVASGDTAGAIARARSLVQAGPGAPAAQLALGDTLVAAGRYPEAATAYARAADLSFDEPTMLRLVDALGRSGQTEDAATALALYLSQNPQSLAGQRLLGHWQVESGAWNAAIETLEGVRRRVGNRDGGVLTDLALAYAGGGSDDGGDGDYDRDGDGAIAVRYGRAAYAMSPMNAAAADAYGVALAANGDAAGARQLLVKASRLAPGDVTIAGHLTALR</sequence>
<dbReference type="Gene3D" id="1.25.40.10">
    <property type="entry name" value="Tetratricopeptide repeat domain"/>
    <property type="match status" value="3"/>
</dbReference>
<organism evidence="3 4">
    <name type="scientific">Sphingomonas albertensis</name>
    <dbReference type="NCBI Taxonomy" id="2762591"/>
    <lineage>
        <taxon>Bacteria</taxon>
        <taxon>Pseudomonadati</taxon>
        <taxon>Pseudomonadota</taxon>
        <taxon>Alphaproteobacteria</taxon>
        <taxon>Sphingomonadales</taxon>
        <taxon>Sphingomonadaceae</taxon>
        <taxon>Sphingomonas</taxon>
    </lineage>
</organism>
<dbReference type="EMBL" id="JACONT010000039">
    <property type="protein sequence ID" value="MBC3943061.1"/>
    <property type="molecule type" value="Genomic_DNA"/>
</dbReference>
<dbReference type="PANTHER" id="PTHR45586:SF1">
    <property type="entry name" value="LIPOPOLYSACCHARIDE ASSEMBLY PROTEIN B"/>
    <property type="match status" value="1"/>
</dbReference>
<dbReference type="Pfam" id="PF14559">
    <property type="entry name" value="TPR_19"/>
    <property type="match status" value="1"/>
</dbReference>
<reference evidence="3 4" key="1">
    <citation type="submission" date="2020-08" db="EMBL/GenBank/DDBJ databases">
        <title>Putative novel bacterial strains isolated from necrotic wheat leaf tissues caused by Xanthomonas translucens.</title>
        <authorList>
            <person name="Tambong J.T."/>
        </authorList>
    </citation>
    <scope>NUCLEOTIDE SEQUENCE [LARGE SCALE GENOMIC DNA]</scope>
    <source>
        <strain evidence="4">DOAB 1063</strain>
    </source>
</reference>
<name>A0ABR7ARI8_9SPHN</name>
<proteinExistence type="predicted"/>
<dbReference type="Proteomes" id="UP000597613">
    <property type="component" value="Unassembled WGS sequence"/>
</dbReference>
<dbReference type="Pfam" id="PF13432">
    <property type="entry name" value="TPR_16"/>
    <property type="match status" value="3"/>
</dbReference>
<dbReference type="InterPro" id="IPR051012">
    <property type="entry name" value="CellSynth/LPSAsmb/PSIAsmb"/>
</dbReference>
<gene>
    <name evidence="3" type="ORF">H8S47_15405</name>
</gene>
<keyword evidence="2" id="KW-0802">TPR repeat</keyword>
<keyword evidence="1" id="KW-0677">Repeat</keyword>
<dbReference type="PANTHER" id="PTHR45586">
    <property type="entry name" value="TPR REPEAT-CONTAINING PROTEIN PA4667"/>
    <property type="match status" value="1"/>
</dbReference>
<protein>
    <submittedName>
        <fullName evidence="3">Tetratricopeptide repeat protein</fullName>
    </submittedName>
</protein>
<evidence type="ECO:0000256" key="2">
    <source>
        <dbReference type="ARBA" id="ARBA00022803"/>
    </source>
</evidence>
<dbReference type="InterPro" id="IPR011990">
    <property type="entry name" value="TPR-like_helical_dom_sf"/>
</dbReference>
<dbReference type="SUPFAM" id="SSF48452">
    <property type="entry name" value="TPR-like"/>
    <property type="match status" value="3"/>
</dbReference>
<evidence type="ECO:0000313" key="4">
    <source>
        <dbReference type="Proteomes" id="UP000597613"/>
    </source>
</evidence>
<keyword evidence="4" id="KW-1185">Reference proteome</keyword>